<accession>A0AAE9DQW4</accession>
<evidence type="ECO:0000256" key="5">
    <source>
        <dbReference type="ARBA" id="ARBA00023015"/>
    </source>
</evidence>
<gene>
    <name evidence="10" type="ORF">L3Y34_019776</name>
</gene>
<evidence type="ECO:0000256" key="2">
    <source>
        <dbReference type="ARBA" id="ARBA00013184"/>
    </source>
</evidence>
<dbReference type="Proteomes" id="UP000827892">
    <property type="component" value="Chromosome II"/>
</dbReference>
<evidence type="ECO:0000256" key="8">
    <source>
        <dbReference type="ARBA" id="ARBA00048017"/>
    </source>
</evidence>
<evidence type="ECO:0000256" key="7">
    <source>
        <dbReference type="ARBA" id="ARBA00023242"/>
    </source>
</evidence>
<keyword evidence="6" id="KW-0804">Transcription</keyword>
<dbReference type="GO" id="GO:0005634">
    <property type="term" value="C:nucleus"/>
    <property type="evidence" value="ECO:0007669"/>
    <property type="project" value="UniProtKB-SubCell"/>
</dbReference>
<dbReference type="InterPro" id="IPR031162">
    <property type="entry name" value="CBP_P300_HAT"/>
</dbReference>
<evidence type="ECO:0000256" key="4">
    <source>
        <dbReference type="ARBA" id="ARBA00022853"/>
    </source>
</evidence>
<dbReference type="EMBL" id="CP090892">
    <property type="protein sequence ID" value="ULU08789.1"/>
    <property type="molecule type" value="Genomic_DNA"/>
</dbReference>
<reference evidence="10 11" key="1">
    <citation type="submission" date="2022-05" db="EMBL/GenBank/DDBJ databases">
        <title>Chromosome-level reference genomes for two strains of Caenorhabditis briggsae: an improved platform for comparative genomics.</title>
        <authorList>
            <person name="Stevens L."/>
            <person name="Andersen E.C."/>
        </authorList>
    </citation>
    <scope>NUCLEOTIDE SEQUENCE [LARGE SCALE GENOMIC DNA]</scope>
    <source>
        <strain evidence="10">QX1410_ONT</strain>
        <tissue evidence="10">Whole-organism</tissue>
    </source>
</reference>
<evidence type="ECO:0000259" key="9">
    <source>
        <dbReference type="PROSITE" id="PS51727"/>
    </source>
</evidence>
<keyword evidence="3" id="KW-0808">Transferase</keyword>
<evidence type="ECO:0000313" key="11">
    <source>
        <dbReference type="Proteomes" id="UP000827892"/>
    </source>
</evidence>
<sequence length="218" mass="26383">MMFVREYKSTFVIDYLDSVKYLETDLRKQIYPEILLAYFDFARTLGILHGYIWAKPPVKGDDFIFNFHPEDQPYLDLNRLIGWYRGILDKGVREKRIKKYEDFGEKKIKKTEDLPLFIDSLWTKKMKEVEEQPRTDKEQFDQDMDYHMKNHHQKDNFFIELVQGCELEDDDTPTTSHAWIMDSLMFREHCRENNWEFGCRERARFASVAIIKKLEENL</sequence>
<organism evidence="10 11">
    <name type="scientific">Caenorhabditis briggsae</name>
    <dbReference type="NCBI Taxonomy" id="6238"/>
    <lineage>
        <taxon>Eukaryota</taxon>
        <taxon>Metazoa</taxon>
        <taxon>Ecdysozoa</taxon>
        <taxon>Nematoda</taxon>
        <taxon>Chromadorea</taxon>
        <taxon>Rhabditida</taxon>
        <taxon>Rhabditina</taxon>
        <taxon>Rhabditomorpha</taxon>
        <taxon>Rhabditoidea</taxon>
        <taxon>Rhabditidae</taxon>
        <taxon>Peloderinae</taxon>
        <taxon>Caenorhabditis</taxon>
    </lineage>
</organism>
<dbReference type="InterPro" id="IPR013178">
    <property type="entry name" value="Histone_AcTrfase_Rtt109/CBP"/>
</dbReference>
<dbReference type="EC" id="2.3.1.48" evidence="2"/>
<evidence type="ECO:0000256" key="3">
    <source>
        <dbReference type="ARBA" id="ARBA00022679"/>
    </source>
</evidence>
<keyword evidence="4" id="KW-0156">Chromatin regulator</keyword>
<protein>
    <recommendedName>
        <fullName evidence="2">histone acetyltransferase</fullName>
        <ecNumber evidence="2">2.3.1.48</ecNumber>
    </recommendedName>
</protein>
<keyword evidence="7" id="KW-0539">Nucleus</keyword>
<dbReference type="PANTHER" id="PTHR13808:SF1">
    <property type="entry name" value="HISTONE ACETYLTRANSFERASE"/>
    <property type="match status" value="1"/>
</dbReference>
<comment type="subcellular location">
    <subcellularLocation>
        <location evidence="1">Nucleus</location>
    </subcellularLocation>
</comment>
<evidence type="ECO:0000256" key="1">
    <source>
        <dbReference type="ARBA" id="ARBA00004123"/>
    </source>
</evidence>
<dbReference type="PANTHER" id="PTHR13808">
    <property type="entry name" value="CBP/P300-RELATED"/>
    <property type="match status" value="1"/>
</dbReference>
<dbReference type="Pfam" id="PF08214">
    <property type="entry name" value="HAT_KAT11"/>
    <property type="match status" value="1"/>
</dbReference>
<dbReference type="SMART" id="SM01250">
    <property type="entry name" value="KAT11"/>
    <property type="match status" value="1"/>
</dbReference>
<comment type="catalytic activity">
    <reaction evidence="8">
        <text>L-lysyl-[protein] + acetyl-CoA = N(6)-acetyl-L-lysyl-[protein] + CoA + H(+)</text>
        <dbReference type="Rhea" id="RHEA:45948"/>
        <dbReference type="Rhea" id="RHEA-COMP:9752"/>
        <dbReference type="Rhea" id="RHEA-COMP:10731"/>
        <dbReference type="ChEBI" id="CHEBI:15378"/>
        <dbReference type="ChEBI" id="CHEBI:29969"/>
        <dbReference type="ChEBI" id="CHEBI:57287"/>
        <dbReference type="ChEBI" id="CHEBI:57288"/>
        <dbReference type="ChEBI" id="CHEBI:61930"/>
        <dbReference type="EC" id="2.3.1.48"/>
    </reaction>
</comment>
<evidence type="ECO:0000256" key="6">
    <source>
        <dbReference type="ARBA" id="ARBA00023163"/>
    </source>
</evidence>
<dbReference type="GO" id="GO:0004402">
    <property type="term" value="F:histone acetyltransferase activity"/>
    <property type="evidence" value="ECO:0007669"/>
    <property type="project" value="InterPro"/>
</dbReference>
<evidence type="ECO:0000313" key="10">
    <source>
        <dbReference type="EMBL" id="ULU08789.1"/>
    </source>
</evidence>
<name>A0AAE9DQW4_CAEBR</name>
<proteinExistence type="predicted"/>
<dbReference type="GO" id="GO:0006355">
    <property type="term" value="P:regulation of DNA-templated transcription"/>
    <property type="evidence" value="ECO:0007669"/>
    <property type="project" value="InterPro"/>
</dbReference>
<dbReference type="PROSITE" id="PS51727">
    <property type="entry name" value="CBP_P300_HAT"/>
    <property type="match status" value="1"/>
</dbReference>
<dbReference type="AlphaFoldDB" id="A0AAE9DQW4"/>
<feature type="domain" description="CBP/p300-type HAT" evidence="9">
    <location>
        <begin position="1"/>
        <end position="218"/>
    </location>
</feature>
<keyword evidence="5" id="KW-0805">Transcription regulation</keyword>